<gene>
    <name evidence="9" type="ORF">SAMN02745178_01778</name>
</gene>
<evidence type="ECO:0000256" key="5">
    <source>
        <dbReference type="ARBA" id="ARBA00037900"/>
    </source>
</evidence>
<evidence type="ECO:0000256" key="3">
    <source>
        <dbReference type="ARBA" id="ARBA00022723"/>
    </source>
</evidence>
<dbReference type="EC" id="3.5.1.19" evidence="6"/>
<dbReference type="EMBL" id="FUYF01000009">
    <property type="protein sequence ID" value="SKA87872.1"/>
    <property type="molecule type" value="Genomic_DNA"/>
</dbReference>
<dbReference type="SUPFAM" id="SSF52499">
    <property type="entry name" value="Isochorismatase-like hydrolases"/>
    <property type="match status" value="1"/>
</dbReference>
<reference evidence="9 10" key="1">
    <citation type="submission" date="2017-02" db="EMBL/GenBank/DDBJ databases">
        <authorList>
            <person name="Peterson S.W."/>
        </authorList>
    </citation>
    <scope>NUCLEOTIDE SEQUENCE [LARGE SCALE GENOMIC DNA]</scope>
    <source>
        <strain evidence="9 10">ATCC 27749</strain>
    </source>
</reference>
<dbReference type="OrthoDB" id="9796485at2"/>
<dbReference type="CDD" id="cd00431">
    <property type="entry name" value="cysteine_hydrolases"/>
    <property type="match status" value="1"/>
</dbReference>
<evidence type="ECO:0000256" key="2">
    <source>
        <dbReference type="ARBA" id="ARBA00022642"/>
    </source>
</evidence>
<dbReference type="AlphaFoldDB" id="A0A1T4XE97"/>
<dbReference type="InterPro" id="IPR052347">
    <property type="entry name" value="Isochorismatase_Nicotinamidase"/>
</dbReference>
<dbReference type="STRING" id="745368.SAMN02745178_01778"/>
<proteinExistence type="inferred from homology"/>
<evidence type="ECO:0000256" key="7">
    <source>
        <dbReference type="ARBA" id="ARBA00043224"/>
    </source>
</evidence>
<evidence type="ECO:0000256" key="6">
    <source>
        <dbReference type="ARBA" id="ARBA00039017"/>
    </source>
</evidence>
<evidence type="ECO:0000313" key="9">
    <source>
        <dbReference type="EMBL" id="SKA87872.1"/>
    </source>
</evidence>
<keyword evidence="3" id="KW-0479">Metal-binding</keyword>
<comment type="pathway">
    <text evidence="5">Cofactor biosynthesis; nicotinate biosynthesis; nicotinate from nicotinamide: step 1/1.</text>
</comment>
<evidence type="ECO:0000256" key="4">
    <source>
        <dbReference type="ARBA" id="ARBA00022801"/>
    </source>
</evidence>
<dbReference type="Gene3D" id="3.40.50.850">
    <property type="entry name" value="Isochorismatase-like"/>
    <property type="match status" value="1"/>
</dbReference>
<dbReference type="GO" id="GO:0008936">
    <property type="term" value="F:nicotinamidase activity"/>
    <property type="evidence" value="ECO:0007669"/>
    <property type="project" value="UniProtKB-EC"/>
</dbReference>
<dbReference type="GeneID" id="93338236"/>
<keyword evidence="2" id="KW-0662">Pyridine nucleotide biosynthesis</keyword>
<accession>A0A1T4XE97</accession>
<dbReference type="GO" id="GO:0019363">
    <property type="term" value="P:pyridine nucleotide biosynthetic process"/>
    <property type="evidence" value="ECO:0007669"/>
    <property type="project" value="UniProtKB-KW"/>
</dbReference>
<evidence type="ECO:0000259" key="8">
    <source>
        <dbReference type="Pfam" id="PF00857"/>
    </source>
</evidence>
<dbReference type="Pfam" id="PF00857">
    <property type="entry name" value="Isochorismatase"/>
    <property type="match status" value="1"/>
</dbReference>
<dbReference type="Proteomes" id="UP000190286">
    <property type="component" value="Unassembled WGS sequence"/>
</dbReference>
<dbReference type="RefSeq" id="WP_078784695.1">
    <property type="nucleotide sequence ID" value="NZ_FUYF01000009.1"/>
</dbReference>
<keyword evidence="10" id="KW-1185">Reference proteome</keyword>
<dbReference type="PANTHER" id="PTHR11080:SF2">
    <property type="entry name" value="LD05707P"/>
    <property type="match status" value="1"/>
</dbReference>
<sequence>MILDIVVDVQKDFITGALANPQAQANVAHLAETVKAHARAGHWLFLTRDTHPDNYLATREGRHLPVEHCIEGEDGWNFAPELENALDGTEPEVCHIVNKPTFGSYMLPSEILDELMAHNKAVDDIDKIVIYGYCTDICVISNAMVLRAAFPETEIEILSDCCAGVTPQSHQTALDAMRACQFTIV</sequence>
<comment type="similarity">
    <text evidence="1">Belongs to the isochorismatase family.</text>
</comment>
<dbReference type="InterPro" id="IPR000868">
    <property type="entry name" value="Isochorismatase-like_dom"/>
</dbReference>
<dbReference type="PANTHER" id="PTHR11080">
    <property type="entry name" value="PYRAZINAMIDASE/NICOTINAMIDASE"/>
    <property type="match status" value="1"/>
</dbReference>
<dbReference type="InterPro" id="IPR036380">
    <property type="entry name" value="Isochorismatase-like_sf"/>
</dbReference>
<keyword evidence="4" id="KW-0378">Hydrolase</keyword>
<protein>
    <recommendedName>
        <fullName evidence="6">nicotinamidase</fullName>
        <ecNumber evidence="6">3.5.1.19</ecNumber>
    </recommendedName>
    <alternativeName>
        <fullName evidence="7">Nicotinamide deamidase</fullName>
    </alternativeName>
</protein>
<feature type="domain" description="Isochorismatase-like" evidence="8">
    <location>
        <begin position="5"/>
        <end position="180"/>
    </location>
</feature>
<evidence type="ECO:0000256" key="1">
    <source>
        <dbReference type="ARBA" id="ARBA00006336"/>
    </source>
</evidence>
<evidence type="ECO:0000313" key="10">
    <source>
        <dbReference type="Proteomes" id="UP000190286"/>
    </source>
</evidence>
<name>A0A1T4XE97_9FIRM</name>
<organism evidence="9 10">
    <name type="scientific">Gemmiger formicilis</name>
    <dbReference type="NCBI Taxonomy" id="745368"/>
    <lineage>
        <taxon>Bacteria</taxon>
        <taxon>Bacillati</taxon>
        <taxon>Bacillota</taxon>
        <taxon>Clostridia</taxon>
        <taxon>Eubacteriales</taxon>
        <taxon>Gemmiger</taxon>
    </lineage>
</organism>
<dbReference type="GO" id="GO:0046872">
    <property type="term" value="F:metal ion binding"/>
    <property type="evidence" value="ECO:0007669"/>
    <property type="project" value="UniProtKB-KW"/>
</dbReference>